<evidence type="ECO:0000256" key="1">
    <source>
        <dbReference type="ARBA" id="ARBA00010945"/>
    </source>
</evidence>
<evidence type="ECO:0000259" key="6">
    <source>
        <dbReference type="PROSITE" id="PS50173"/>
    </source>
</evidence>
<dbReference type="PROSITE" id="PS50173">
    <property type="entry name" value="UMUC"/>
    <property type="match status" value="1"/>
</dbReference>
<keyword evidence="4" id="KW-0227">DNA damage</keyword>
<keyword evidence="5" id="KW-0239">DNA-directed DNA polymerase</keyword>
<dbReference type="InterPro" id="IPR017961">
    <property type="entry name" value="DNA_pol_Y-fam_little_finger"/>
</dbReference>
<accession>A0A9D1ABH8</accession>
<proteinExistence type="inferred from homology"/>
<evidence type="ECO:0000313" key="8">
    <source>
        <dbReference type="Proteomes" id="UP000886757"/>
    </source>
</evidence>
<evidence type="ECO:0000256" key="5">
    <source>
        <dbReference type="ARBA" id="ARBA00022932"/>
    </source>
</evidence>
<dbReference type="SUPFAM" id="SSF56672">
    <property type="entry name" value="DNA/RNA polymerases"/>
    <property type="match status" value="1"/>
</dbReference>
<reference evidence="7" key="1">
    <citation type="submission" date="2020-10" db="EMBL/GenBank/DDBJ databases">
        <authorList>
            <person name="Gilroy R."/>
        </authorList>
    </citation>
    <scope>NUCLEOTIDE SEQUENCE</scope>
    <source>
        <strain evidence="7">ChiSjej4B22-8148</strain>
    </source>
</reference>
<dbReference type="Pfam" id="PF11799">
    <property type="entry name" value="IMS_C"/>
    <property type="match status" value="1"/>
</dbReference>
<dbReference type="AlphaFoldDB" id="A0A9D1ABH8"/>
<dbReference type="GO" id="GO:0003684">
    <property type="term" value="F:damaged DNA binding"/>
    <property type="evidence" value="ECO:0007669"/>
    <property type="project" value="InterPro"/>
</dbReference>
<dbReference type="Gene3D" id="3.30.1490.100">
    <property type="entry name" value="DNA polymerase, Y-family, little finger domain"/>
    <property type="match status" value="1"/>
</dbReference>
<dbReference type="GO" id="GO:0005829">
    <property type="term" value="C:cytosol"/>
    <property type="evidence" value="ECO:0007669"/>
    <property type="project" value="TreeGrafter"/>
</dbReference>
<dbReference type="Gene3D" id="1.10.150.20">
    <property type="entry name" value="5' to 3' exonuclease, C-terminal subdomain"/>
    <property type="match status" value="1"/>
</dbReference>
<dbReference type="SUPFAM" id="SSF100879">
    <property type="entry name" value="Lesion bypass DNA polymerase (Y-family), little finger domain"/>
    <property type="match status" value="1"/>
</dbReference>
<evidence type="ECO:0000313" key="7">
    <source>
        <dbReference type="EMBL" id="HIR13488.1"/>
    </source>
</evidence>
<dbReference type="GO" id="GO:0003887">
    <property type="term" value="F:DNA-directed DNA polymerase activity"/>
    <property type="evidence" value="ECO:0007669"/>
    <property type="project" value="UniProtKB-KW"/>
</dbReference>
<dbReference type="EMBL" id="DVGK01000069">
    <property type="protein sequence ID" value="HIR13488.1"/>
    <property type="molecule type" value="Genomic_DNA"/>
</dbReference>
<reference evidence="7" key="2">
    <citation type="journal article" date="2021" name="PeerJ">
        <title>Extensive microbial diversity within the chicken gut microbiome revealed by metagenomics and culture.</title>
        <authorList>
            <person name="Gilroy R."/>
            <person name="Ravi A."/>
            <person name="Getino M."/>
            <person name="Pursley I."/>
            <person name="Horton D.L."/>
            <person name="Alikhan N.F."/>
            <person name="Baker D."/>
            <person name="Gharbi K."/>
            <person name="Hall N."/>
            <person name="Watson M."/>
            <person name="Adriaenssens E.M."/>
            <person name="Foster-Nyarko E."/>
            <person name="Jarju S."/>
            <person name="Secka A."/>
            <person name="Antonio M."/>
            <person name="Oren A."/>
            <person name="Chaudhuri R.R."/>
            <person name="La Ragione R."/>
            <person name="Hildebrand F."/>
            <person name="Pallen M.J."/>
        </authorList>
    </citation>
    <scope>NUCLEOTIDE SEQUENCE</scope>
    <source>
        <strain evidence="7">ChiSjej4B22-8148</strain>
    </source>
</reference>
<organism evidence="7 8">
    <name type="scientific">Candidatus Choladousia intestinavium</name>
    <dbReference type="NCBI Taxonomy" id="2840727"/>
    <lineage>
        <taxon>Bacteria</taxon>
        <taxon>Bacillati</taxon>
        <taxon>Bacillota</taxon>
        <taxon>Clostridia</taxon>
        <taxon>Lachnospirales</taxon>
        <taxon>Lachnospiraceae</taxon>
        <taxon>Lachnospiraceae incertae sedis</taxon>
        <taxon>Candidatus Choladousia</taxon>
    </lineage>
</organism>
<dbReference type="Gene3D" id="3.30.70.270">
    <property type="match status" value="1"/>
</dbReference>
<dbReference type="Proteomes" id="UP000886757">
    <property type="component" value="Unassembled WGS sequence"/>
</dbReference>
<evidence type="ECO:0000256" key="2">
    <source>
        <dbReference type="ARBA" id="ARBA00022457"/>
    </source>
</evidence>
<dbReference type="Pfam" id="PF00817">
    <property type="entry name" value="IMS"/>
    <property type="match status" value="1"/>
</dbReference>
<dbReference type="GO" id="GO:0006281">
    <property type="term" value="P:DNA repair"/>
    <property type="evidence" value="ECO:0007669"/>
    <property type="project" value="InterPro"/>
</dbReference>
<evidence type="ECO:0000256" key="4">
    <source>
        <dbReference type="ARBA" id="ARBA00022763"/>
    </source>
</evidence>
<protein>
    <submittedName>
        <fullName evidence="7">DNA repair protein</fullName>
    </submittedName>
</protein>
<feature type="domain" description="UmuC" evidence="6">
    <location>
        <begin position="5"/>
        <end position="194"/>
    </location>
</feature>
<keyword evidence="3" id="KW-0548">Nucleotidyltransferase</keyword>
<dbReference type="GO" id="GO:0009432">
    <property type="term" value="P:SOS response"/>
    <property type="evidence" value="ECO:0007669"/>
    <property type="project" value="TreeGrafter"/>
</dbReference>
<dbReference type="InterPro" id="IPR036775">
    <property type="entry name" value="DNA_pol_Y-fam_lit_finger_sf"/>
</dbReference>
<gene>
    <name evidence="7" type="ORF">IAB31_06155</name>
</gene>
<dbReference type="InterPro" id="IPR043128">
    <property type="entry name" value="Rev_trsase/Diguanyl_cyclase"/>
</dbReference>
<name>A0A9D1ABH8_9FIRM</name>
<dbReference type="InterPro" id="IPR050116">
    <property type="entry name" value="DNA_polymerase-Y"/>
</dbReference>
<dbReference type="InterPro" id="IPR001126">
    <property type="entry name" value="UmuC"/>
</dbReference>
<comment type="similarity">
    <text evidence="1">Belongs to the DNA polymerase type-Y family.</text>
</comment>
<evidence type="ECO:0000256" key="3">
    <source>
        <dbReference type="ARBA" id="ARBA00022695"/>
    </source>
</evidence>
<comment type="caution">
    <text evidence="7">The sequence shown here is derived from an EMBL/GenBank/DDBJ whole genome shotgun (WGS) entry which is preliminary data.</text>
</comment>
<dbReference type="PANTHER" id="PTHR11076">
    <property type="entry name" value="DNA REPAIR POLYMERASE UMUC / TRANSFERASE FAMILY MEMBER"/>
    <property type="match status" value="1"/>
</dbReference>
<keyword evidence="5" id="KW-0808">Transferase</keyword>
<dbReference type="PANTHER" id="PTHR11076:SF35">
    <property type="entry name" value="DNA REPAIR PROTEIN HOMOLOG YOBH"/>
    <property type="match status" value="1"/>
</dbReference>
<sequence>MGRIYFCIDLKSFYASVECVERGLDPMTTNLVVADMERTDKTICLAVSPSMKALGVKNRCRVFQIPRNIPYIAATPRMQLYIQYSADIYEVYLKYFAKEDIHVYSIDEAFMDVTDYLPLYRMSPRELAFRIMEDIRKTVGVTAAAGIGTNLYLAKVALDITAKHAPENIGCLDEKQYRETLWSHRPLTDFWRIGCGTEKRLAGLGILTMGQVVQADEELLYRNFGVDAELLIDHAWGREPVTMQDIKNYRPRHSSLSSGQVLPRDYSYEEGELILKEMTDALCLELAEKRLAASVITLVVGYSNSLGMEAARGSVTMGSCTSSYKKILSRALELYGRITDRRYPIRRMNLSLGRLERESCRQLELFSDPAWEERERRLAGAALKIKKRYGKNALLRGMDLQAAGTAMERNRQIGGHKSGC</sequence>
<dbReference type="InterPro" id="IPR043502">
    <property type="entry name" value="DNA/RNA_pol_sf"/>
</dbReference>
<keyword evidence="2" id="KW-0515">Mutator protein</keyword>
<dbReference type="Gene3D" id="3.40.1170.60">
    <property type="match status" value="1"/>
</dbReference>
<dbReference type="GO" id="GO:0042276">
    <property type="term" value="P:error-prone translesion synthesis"/>
    <property type="evidence" value="ECO:0007669"/>
    <property type="project" value="TreeGrafter"/>
</dbReference>